<feature type="region of interest" description="Disordered" evidence="2">
    <location>
        <begin position="126"/>
        <end position="145"/>
    </location>
</feature>
<dbReference type="SUPFAM" id="SSF46785">
    <property type="entry name" value="Winged helix' DNA-binding domain"/>
    <property type="match status" value="1"/>
</dbReference>
<dbReference type="InterPro" id="IPR059120">
    <property type="entry name" value="Cullin-like_AB"/>
</dbReference>
<dbReference type="PANTHER" id="PTHR11932">
    <property type="entry name" value="CULLIN"/>
    <property type="match status" value="1"/>
</dbReference>
<protein>
    <recommendedName>
        <fullName evidence="3">Cullin family profile domain-containing protein</fullName>
    </recommendedName>
</protein>
<evidence type="ECO:0000256" key="2">
    <source>
        <dbReference type="SAM" id="MobiDB-lite"/>
    </source>
</evidence>
<dbReference type="InterPro" id="IPR019559">
    <property type="entry name" value="Cullin_neddylation_domain"/>
</dbReference>
<dbReference type="EMBL" id="JABSTV010001248">
    <property type="protein sequence ID" value="KAH7968554.1"/>
    <property type="molecule type" value="Genomic_DNA"/>
</dbReference>
<dbReference type="Gene3D" id="1.10.10.10">
    <property type="entry name" value="Winged helix-like DNA-binding domain superfamily/Winged helix DNA-binding domain"/>
    <property type="match status" value="2"/>
</dbReference>
<accession>A0A9D4Q5T8</accession>
<dbReference type="Proteomes" id="UP000821837">
    <property type="component" value="Unassembled WGS sequence"/>
</dbReference>
<dbReference type="InterPro" id="IPR016158">
    <property type="entry name" value="Cullin_homology"/>
</dbReference>
<dbReference type="InterPro" id="IPR036390">
    <property type="entry name" value="WH_DNA-bd_sf"/>
</dbReference>
<dbReference type="GO" id="GO:0031625">
    <property type="term" value="F:ubiquitin protein ligase binding"/>
    <property type="evidence" value="ECO:0007669"/>
    <property type="project" value="InterPro"/>
</dbReference>
<evidence type="ECO:0000313" key="4">
    <source>
        <dbReference type="EMBL" id="KAH7968554.1"/>
    </source>
</evidence>
<dbReference type="Pfam" id="PF26557">
    <property type="entry name" value="Cullin_AB"/>
    <property type="match status" value="1"/>
</dbReference>
<dbReference type="AlphaFoldDB" id="A0A9D4Q5T8"/>
<keyword evidence="5" id="KW-1185">Reference proteome</keyword>
<reference evidence="4" key="2">
    <citation type="submission" date="2021-09" db="EMBL/GenBank/DDBJ databases">
        <authorList>
            <person name="Jia N."/>
            <person name="Wang J."/>
            <person name="Shi W."/>
            <person name="Du L."/>
            <person name="Sun Y."/>
            <person name="Zhan W."/>
            <person name="Jiang J."/>
            <person name="Wang Q."/>
            <person name="Zhang B."/>
            <person name="Ji P."/>
            <person name="Sakyi L.B."/>
            <person name="Cui X."/>
            <person name="Yuan T."/>
            <person name="Jiang B."/>
            <person name="Yang W."/>
            <person name="Lam T.T.-Y."/>
            <person name="Chang Q."/>
            <person name="Ding S."/>
            <person name="Wang X."/>
            <person name="Zhu J."/>
            <person name="Ruan X."/>
            <person name="Zhao L."/>
            <person name="Wei J."/>
            <person name="Que T."/>
            <person name="Du C."/>
            <person name="Cheng J."/>
            <person name="Dai P."/>
            <person name="Han X."/>
            <person name="Huang E."/>
            <person name="Gao Y."/>
            <person name="Liu J."/>
            <person name="Shao H."/>
            <person name="Ye R."/>
            <person name="Li L."/>
            <person name="Wei W."/>
            <person name="Wang X."/>
            <person name="Wang C."/>
            <person name="Huo Q."/>
            <person name="Li W."/>
            <person name="Guo W."/>
            <person name="Chen H."/>
            <person name="Chen S."/>
            <person name="Zhou L."/>
            <person name="Zhou L."/>
            <person name="Ni X."/>
            <person name="Tian J."/>
            <person name="Zhou Y."/>
            <person name="Sheng Y."/>
            <person name="Liu T."/>
            <person name="Pan Y."/>
            <person name="Xia L."/>
            <person name="Li J."/>
            <person name="Zhao F."/>
            <person name="Cao W."/>
        </authorList>
    </citation>
    <scope>NUCLEOTIDE SEQUENCE</scope>
    <source>
        <strain evidence="4">Rsan-2018</strain>
        <tissue evidence="4">Larvae</tissue>
    </source>
</reference>
<feature type="domain" description="Cullin family profile" evidence="3">
    <location>
        <begin position="1"/>
        <end position="111"/>
    </location>
</feature>
<dbReference type="InterPro" id="IPR036388">
    <property type="entry name" value="WH-like_DNA-bd_sf"/>
</dbReference>
<dbReference type="VEuPathDB" id="VectorBase:RSAN_042614"/>
<dbReference type="SMART" id="SM00884">
    <property type="entry name" value="Cullin_Nedd8"/>
    <property type="match status" value="1"/>
</dbReference>
<dbReference type="GO" id="GO:0006511">
    <property type="term" value="P:ubiquitin-dependent protein catabolic process"/>
    <property type="evidence" value="ECO:0007669"/>
    <property type="project" value="InterPro"/>
</dbReference>
<name>A0A9D4Q5T8_RHISA</name>
<evidence type="ECO:0000313" key="5">
    <source>
        <dbReference type="Proteomes" id="UP000821837"/>
    </source>
</evidence>
<comment type="similarity">
    <text evidence="1">Belongs to the cullin family.</text>
</comment>
<gene>
    <name evidence="4" type="ORF">HPB52_009584</name>
</gene>
<proteinExistence type="inferred from homology"/>
<sequence length="275" mass="30736">MRHFKKAVSSCRAELHGVDLNMPVLTTGSWPLAAVTQQSKIPQRTSHPRLKWRAHRPASFIRELTYVIQVTTYQMCVLMLFNHHDAISYQDMASETNTPASNEIEKDHTFAVNDVFTSSLQKVKIESTPSKKNAAPKQTEAPVNLDDDRKYELEAAIREGLPSRLRGSHARKTLSLENLVEATKLLQTRYTPSPAAFRDRVDALIQKEYLERAGEDPESDSAHLSSAPAEINLSAAISRRVLKLCLSTGNLRNNGNKEKRGRARKHAMAAPTRAG</sequence>
<reference evidence="4" key="1">
    <citation type="journal article" date="2020" name="Cell">
        <title>Large-Scale Comparative Analyses of Tick Genomes Elucidate Their Genetic Diversity and Vector Capacities.</title>
        <authorList>
            <consortium name="Tick Genome and Microbiome Consortium (TIGMIC)"/>
            <person name="Jia N."/>
            <person name="Wang J."/>
            <person name="Shi W."/>
            <person name="Du L."/>
            <person name="Sun Y."/>
            <person name="Zhan W."/>
            <person name="Jiang J.F."/>
            <person name="Wang Q."/>
            <person name="Zhang B."/>
            <person name="Ji P."/>
            <person name="Bell-Sakyi L."/>
            <person name="Cui X.M."/>
            <person name="Yuan T.T."/>
            <person name="Jiang B.G."/>
            <person name="Yang W.F."/>
            <person name="Lam T.T."/>
            <person name="Chang Q.C."/>
            <person name="Ding S.J."/>
            <person name="Wang X.J."/>
            <person name="Zhu J.G."/>
            <person name="Ruan X.D."/>
            <person name="Zhao L."/>
            <person name="Wei J.T."/>
            <person name="Ye R.Z."/>
            <person name="Que T.C."/>
            <person name="Du C.H."/>
            <person name="Zhou Y.H."/>
            <person name="Cheng J.X."/>
            <person name="Dai P.F."/>
            <person name="Guo W.B."/>
            <person name="Han X.H."/>
            <person name="Huang E.J."/>
            <person name="Li L.F."/>
            <person name="Wei W."/>
            <person name="Gao Y.C."/>
            <person name="Liu J.Z."/>
            <person name="Shao H.Z."/>
            <person name="Wang X."/>
            <person name="Wang C.C."/>
            <person name="Yang T.C."/>
            <person name="Huo Q.B."/>
            <person name="Li W."/>
            <person name="Chen H.Y."/>
            <person name="Chen S.E."/>
            <person name="Zhou L.G."/>
            <person name="Ni X.B."/>
            <person name="Tian J.H."/>
            <person name="Sheng Y."/>
            <person name="Liu T."/>
            <person name="Pan Y.S."/>
            <person name="Xia L.Y."/>
            <person name="Li J."/>
            <person name="Zhao F."/>
            <person name="Cao W.C."/>
        </authorList>
    </citation>
    <scope>NUCLEOTIDE SEQUENCE</scope>
    <source>
        <strain evidence="4">Rsan-2018</strain>
    </source>
</reference>
<dbReference type="InterPro" id="IPR036317">
    <property type="entry name" value="Cullin_homology_sf"/>
</dbReference>
<evidence type="ECO:0000259" key="3">
    <source>
        <dbReference type="PROSITE" id="PS50069"/>
    </source>
</evidence>
<comment type="caution">
    <text evidence="4">The sequence shown here is derived from an EMBL/GenBank/DDBJ whole genome shotgun (WGS) entry which is preliminary data.</text>
</comment>
<evidence type="ECO:0000256" key="1">
    <source>
        <dbReference type="PROSITE-ProRule" id="PRU00330"/>
    </source>
</evidence>
<feature type="region of interest" description="Disordered" evidence="2">
    <location>
        <begin position="249"/>
        <end position="275"/>
    </location>
</feature>
<dbReference type="InterPro" id="IPR045093">
    <property type="entry name" value="Cullin"/>
</dbReference>
<dbReference type="PROSITE" id="PS50069">
    <property type="entry name" value="CULLIN_2"/>
    <property type="match status" value="1"/>
</dbReference>
<organism evidence="4 5">
    <name type="scientific">Rhipicephalus sanguineus</name>
    <name type="common">Brown dog tick</name>
    <name type="synonym">Ixodes sanguineus</name>
    <dbReference type="NCBI Taxonomy" id="34632"/>
    <lineage>
        <taxon>Eukaryota</taxon>
        <taxon>Metazoa</taxon>
        <taxon>Ecdysozoa</taxon>
        <taxon>Arthropoda</taxon>
        <taxon>Chelicerata</taxon>
        <taxon>Arachnida</taxon>
        <taxon>Acari</taxon>
        <taxon>Parasitiformes</taxon>
        <taxon>Ixodida</taxon>
        <taxon>Ixodoidea</taxon>
        <taxon>Ixodidae</taxon>
        <taxon>Rhipicephalinae</taxon>
        <taxon>Rhipicephalus</taxon>
        <taxon>Rhipicephalus</taxon>
    </lineage>
</organism>
<dbReference type="SUPFAM" id="SSF75632">
    <property type="entry name" value="Cullin homology domain"/>
    <property type="match status" value="1"/>
</dbReference>